<keyword evidence="1" id="KW-0723">Serine/threonine-protein kinase</keyword>
<dbReference type="Gene3D" id="3.30.565.10">
    <property type="entry name" value="Histidine kinase-like ATPase, C-terminal domain"/>
    <property type="match status" value="1"/>
</dbReference>
<dbReference type="InterPro" id="IPR003594">
    <property type="entry name" value="HATPase_dom"/>
</dbReference>
<accession>A0A512H7C6</accession>
<dbReference type="Proteomes" id="UP000321567">
    <property type="component" value="Unassembled WGS sequence"/>
</dbReference>
<dbReference type="Pfam" id="PF13581">
    <property type="entry name" value="HATPase_c_2"/>
    <property type="match status" value="1"/>
</dbReference>
<evidence type="ECO:0000256" key="1">
    <source>
        <dbReference type="ARBA" id="ARBA00022527"/>
    </source>
</evidence>
<dbReference type="InterPro" id="IPR050267">
    <property type="entry name" value="Anti-sigma-factor_SerPK"/>
</dbReference>
<dbReference type="AlphaFoldDB" id="A0A512H7C6"/>
<evidence type="ECO:0000313" key="3">
    <source>
        <dbReference type="EMBL" id="GEO81280.1"/>
    </source>
</evidence>
<dbReference type="EMBL" id="BJZO01000032">
    <property type="protein sequence ID" value="GEO81280.1"/>
    <property type="molecule type" value="Genomic_DNA"/>
</dbReference>
<dbReference type="PANTHER" id="PTHR35526">
    <property type="entry name" value="ANTI-SIGMA-F FACTOR RSBW-RELATED"/>
    <property type="match status" value="1"/>
</dbReference>
<keyword evidence="3" id="KW-0418">Kinase</keyword>
<sequence>MSATRFPADLAALAPLRDLVKQRADAAGLSTSRGYRLMLAVDEVATNIVLHGYQENGLEGHLDVSVEVTEDNELVVCLEDDAVAFDPRSLEGPDAEDLSIPLEERDEGGLGIMLAMDGVDRFDYERVGERNRNTFAVRLKE</sequence>
<keyword evidence="4" id="KW-1185">Reference proteome</keyword>
<reference evidence="3 4" key="1">
    <citation type="submission" date="2019-07" db="EMBL/GenBank/DDBJ databases">
        <title>Whole genome shotgun sequence of Rhodospirillum oryzae NBRC 107573.</title>
        <authorList>
            <person name="Hosoyama A."/>
            <person name="Uohara A."/>
            <person name="Ohji S."/>
            <person name="Ichikawa N."/>
        </authorList>
    </citation>
    <scope>NUCLEOTIDE SEQUENCE [LARGE SCALE GENOMIC DNA]</scope>
    <source>
        <strain evidence="3 4">NBRC 107573</strain>
    </source>
</reference>
<comment type="caution">
    <text evidence="3">The sequence shown here is derived from an EMBL/GenBank/DDBJ whole genome shotgun (WGS) entry which is preliminary data.</text>
</comment>
<dbReference type="GO" id="GO:0004674">
    <property type="term" value="F:protein serine/threonine kinase activity"/>
    <property type="evidence" value="ECO:0007669"/>
    <property type="project" value="UniProtKB-KW"/>
</dbReference>
<proteinExistence type="predicted"/>
<dbReference type="InterPro" id="IPR036890">
    <property type="entry name" value="HATPase_C_sf"/>
</dbReference>
<dbReference type="PANTHER" id="PTHR35526:SF6">
    <property type="entry name" value="SLR1861 PROTEIN"/>
    <property type="match status" value="1"/>
</dbReference>
<feature type="domain" description="Histidine kinase/HSP90-like ATPase" evidence="2">
    <location>
        <begin position="6"/>
        <end position="131"/>
    </location>
</feature>
<evidence type="ECO:0000259" key="2">
    <source>
        <dbReference type="Pfam" id="PF13581"/>
    </source>
</evidence>
<gene>
    <name evidence="3" type="primary">rsbW</name>
    <name evidence="3" type="ORF">ROR02_14110</name>
</gene>
<evidence type="ECO:0000313" key="4">
    <source>
        <dbReference type="Proteomes" id="UP000321567"/>
    </source>
</evidence>
<keyword evidence="3" id="KW-0808">Transferase</keyword>
<name>A0A512H7C6_9PROT</name>
<protein>
    <submittedName>
        <fullName evidence="3">Histidine kinase</fullName>
    </submittedName>
</protein>
<dbReference type="RefSeq" id="WP_170245008.1">
    <property type="nucleotide sequence ID" value="NZ_BJZO01000032.1"/>
</dbReference>
<dbReference type="CDD" id="cd16936">
    <property type="entry name" value="HATPase_RsbW-like"/>
    <property type="match status" value="1"/>
</dbReference>
<organism evidence="3 4">
    <name type="scientific">Pararhodospirillum oryzae</name>
    <dbReference type="NCBI Taxonomy" id="478448"/>
    <lineage>
        <taxon>Bacteria</taxon>
        <taxon>Pseudomonadati</taxon>
        <taxon>Pseudomonadota</taxon>
        <taxon>Alphaproteobacteria</taxon>
        <taxon>Rhodospirillales</taxon>
        <taxon>Rhodospirillaceae</taxon>
        <taxon>Pararhodospirillum</taxon>
    </lineage>
</organism>